<dbReference type="AlphaFoldDB" id="A0A150G220"/>
<dbReference type="InterPro" id="IPR027417">
    <property type="entry name" value="P-loop_NTPase"/>
</dbReference>
<comment type="caution">
    <text evidence="2">The sequence shown here is derived from an EMBL/GenBank/DDBJ whole genome shotgun (WGS) entry which is preliminary data.</text>
</comment>
<name>A0A150G220_GONPE</name>
<proteinExistence type="predicted"/>
<dbReference type="EMBL" id="LSYV01000079">
    <property type="protein sequence ID" value="KXZ43864.1"/>
    <property type="molecule type" value="Genomic_DNA"/>
</dbReference>
<evidence type="ECO:0000313" key="3">
    <source>
        <dbReference type="Proteomes" id="UP000075714"/>
    </source>
</evidence>
<reference evidence="3" key="1">
    <citation type="journal article" date="2016" name="Nat. Commun.">
        <title>The Gonium pectorale genome demonstrates co-option of cell cycle regulation during the evolution of multicellularity.</title>
        <authorList>
            <person name="Hanschen E.R."/>
            <person name="Marriage T.N."/>
            <person name="Ferris P.J."/>
            <person name="Hamaji T."/>
            <person name="Toyoda A."/>
            <person name="Fujiyama A."/>
            <person name="Neme R."/>
            <person name="Noguchi H."/>
            <person name="Minakuchi Y."/>
            <person name="Suzuki M."/>
            <person name="Kawai-Toyooka H."/>
            <person name="Smith D.R."/>
            <person name="Sparks H."/>
            <person name="Anderson J."/>
            <person name="Bakaric R."/>
            <person name="Luria V."/>
            <person name="Karger A."/>
            <person name="Kirschner M.W."/>
            <person name="Durand P.M."/>
            <person name="Michod R.E."/>
            <person name="Nozaki H."/>
            <person name="Olson B.J."/>
        </authorList>
    </citation>
    <scope>NUCLEOTIDE SEQUENCE [LARGE SCALE GENOMIC DNA]</scope>
    <source>
        <strain evidence="3">NIES-2863</strain>
    </source>
</reference>
<sequence>MVKFASEADPHGQHQEAHAGNPPQEAHARRGAPWTFNAAKFVASVRRVREAADTGVAVQVPSFDHGVGDPVEDDILIPAATAVVVVEGNYVLLDNEPWCHLLELFDEAWFVDCPIDLAMERVFQRQTAIGLAPEVRGAFGLGLPRRTSQR</sequence>
<evidence type="ECO:0000256" key="1">
    <source>
        <dbReference type="SAM" id="MobiDB-lite"/>
    </source>
</evidence>
<dbReference type="OrthoDB" id="6362633at2759"/>
<dbReference type="STRING" id="33097.A0A150G220"/>
<gene>
    <name evidence="2" type="ORF">GPECTOR_78g52</name>
</gene>
<accession>A0A150G220</accession>
<evidence type="ECO:0008006" key="4">
    <source>
        <dbReference type="Google" id="ProtNLM"/>
    </source>
</evidence>
<feature type="compositionally biased region" description="Basic and acidic residues" evidence="1">
    <location>
        <begin position="1"/>
        <end position="17"/>
    </location>
</feature>
<dbReference type="SUPFAM" id="SSF52540">
    <property type="entry name" value="P-loop containing nucleoside triphosphate hydrolases"/>
    <property type="match status" value="1"/>
</dbReference>
<dbReference type="Gene3D" id="3.40.50.300">
    <property type="entry name" value="P-loop containing nucleotide triphosphate hydrolases"/>
    <property type="match status" value="1"/>
</dbReference>
<protein>
    <recommendedName>
        <fullName evidence="4">Phosphoribulokinase/uridine kinase domain-containing protein</fullName>
    </recommendedName>
</protein>
<keyword evidence="3" id="KW-1185">Reference proteome</keyword>
<evidence type="ECO:0000313" key="2">
    <source>
        <dbReference type="EMBL" id="KXZ43864.1"/>
    </source>
</evidence>
<dbReference type="Proteomes" id="UP000075714">
    <property type="component" value="Unassembled WGS sequence"/>
</dbReference>
<feature type="region of interest" description="Disordered" evidence="1">
    <location>
        <begin position="1"/>
        <end position="29"/>
    </location>
</feature>
<dbReference type="PANTHER" id="PTHR10285">
    <property type="entry name" value="URIDINE KINASE"/>
    <property type="match status" value="1"/>
</dbReference>
<organism evidence="2 3">
    <name type="scientific">Gonium pectorale</name>
    <name type="common">Green alga</name>
    <dbReference type="NCBI Taxonomy" id="33097"/>
    <lineage>
        <taxon>Eukaryota</taxon>
        <taxon>Viridiplantae</taxon>
        <taxon>Chlorophyta</taxon>
        <taxon>core chlorophytes</taxon>
        <taxon>Chlorophyceae</taxon>
        <taxon>CS clade</taxon>
        <taxon>Chlamydomonadales</taxon>
        <taxon>Volvocaceae</taxon>
        <taxon>Gonium</taxon>
    </lineage>
</organism>